<comment type="caution">
    <text evidence="1">The sequence shown here is derived from an EMBL/GenBank/DDBJ whole genome shotgun (WGS) entry which is preliminary data.</text>
</comment>
<gene>
    <name evidence="1" type="ORF">EDB81DRAFT_834615</name>
</gene>
<name>A0A9P9CY64_9HYPO</name>
<dbReference type="AlphaFoldDB" id="A0A9P9CY64"/>
<reference evidence="1" key="1">
    <citation type="journal article" date="2021" name="Nat. Commun.">
        <title>Genetic determinants of endophytism in the Arabidopsis root mycobiome.</title>
        <authorList>
            <person name="Mesny F."/>
            <person name="Miyauchi S."/>
            <person name="Thiergart T."/>
            <person name="Pickel B."/>
            <person name="Atanasova L."/>
            <person name="Karlsson M."/>
            <person name="Huettel B."/>
            <person name="Barry K.W."/>
            <person name="Haridas S."/>
            <person name="Chen C."/>
            <person name="Bauer D."/>
            <person name="Andreopoulos W."/>
            <person name="Pangilinan J."/>
            <person name="LaButti K."/>
            <person name="Riley R."/>
            <person name="Lipzen A."/>
            <person name="Clum A."/>
            <person name="Drula E."/>
            <person name="Henrissat B."/>
            <person name="Kohler A."/>
            <person name="Grigoriev I.V."/>
            <person name="Martin F.M."/>
            <person name="Hacquard S."/>
        </authorList>
    </citation>
    <scope>NUCLEOTIDE SEQUENCE</scope>
    <source>
        <strain evidence="1">MPI-CAGE-AT-0147</strain>
    </source>
</reference>
<sequence>MLVSKVRERDLVGNRVPEEMTAVQARLEELSDRTIQEALRWFDDSEGPRRLLAFRYEACNQSLFY</sequence>
<dbReference type="Proteomes" id="UP000738349">
    <property type="component" value="Unassembled WGS sequence"/>
</dbReference>
<evidence type="ECO:0000313" key="1">
    <source>
        <dbReference type="EMBL" id="KAH7109148.1"/>
    </source>
</evidence>
<organism evidence="1 2">
    <name type="scientific">Dactylonectria macrodidyma</name>
    <dbReference type="NCBI Taxonomy" id="307937"/>
    <lineage>
        <taxon>Eukaryota</taxon>
        <taxon>Fungi</taxon>
        <taxon>Dikarya</taxon>
        <taxon>Ascomycota</taxon>
        <taxon>Pezizomycotina</taxon>
        <taxon>Sordariomycetes</taxon>
        <taxon>Hypocreomycetidae</taxon>
        <taxon>Hypocreales</taxon>
        <taxon>Nectriaceae</taxon>
        <taxon>Dactylonectria</taxon>
    </lineage>
</organism>
<dbReference type="EMBL" id="JAGMUV010000054">
    <property type="protein sequence ID" value="KAH7109148.1"/>
    <property type="molecule type" value="Genomic_DNA"/>
</dbReference>
<accession>A0A9P9CY64</accession>
<dbReference type="OrthoDB" id="5104226at2759"/>
<keyword evidence="2" id="KW-1185">Reference proteome</keyword>
<evidence type="ECO:0000313" key="2">
    <source>
        <dbReference type="Proteomes" id="UP000738349"/>
    </source>
</evidence>
<protein>
    <submittedName>
        <fullName evidence="1">Uncharacterized protein</fullName>
    </submittedName>
</protein>
<proteinExistence type="predicted"/>